<dbReference type="Proteomes" id="UP000823910">
    <property type="component" value="Unassembled WGS sequence"/>
</dbReference>
<feature type="transmembrane region" description="Helical" evidence="1">
    <location>
        <begin position="73"/>
        <end position="93"/>
    </location>
</feature>
<sequence>MQKTVQPCADLNKHKQKTASLSEILKSAGRRFFLWALRNADMSIKPHYEVLNRAWFAHLLQGRYTPYRGVRTAVNVLLLFSMFRTMVSAVILSREVFAFLPISGGIALGRITHIVCVFWMYVLMALHLGLHWNMILGMMRKRFGPVPLFFTEYIGIMGLFVFLAHYGGKGLQRMSGRRKEQKERA</sequence>
<feature type="transmembrane region" description="Helical" evidence="1">
    <location>
        <begin position="148"/>
        <end position="168"/>
    </location>
</feature>
<protein>
    <submittedName>
        <fullName evidence="2">DUF4405 domain-containing protein</fullName>
    </submittedName>
</protein>
<dbReference type="AlphaFoldDB" id="A0A9D2MZ93"/>
<reference evidence="2" key="2">
    <citation type="submission" date="2021-04" db="EMBL/GenBank/DDBJ databases">
        <authorList>
            <person name="Gilroy R."/>
        </authorList>
    </citation>
    <scope>NUCLEOTIDE SEQUENCE</scope>
    <source>
        <strain evidence="2">CHK180-15479</strain>
    </source>
</reference>
<feature type="transmembrane region" description="Helical" evidence="1">
    <location>
        <begin position="105"/>
        <end position="128"/>
    </location>
</feature>
<keyword evidence="1" id="KW-0472">Membrane</keyword>
<organism evidence="2 3">
    <name type="scientific">Candidatus Enterocloster excrementipullorum</name>
    <dbReference type="NCBI Taxonomy" id="2838559"/>
    <lineage>
        <taxon>Bacteria</taxon>
        <taxon>Bacillati</taxon>
        <taxon>Bacillota</taxon>
        <taxon>Clostridia</taxon>
        <taxon>Lachnospirales</taxon>
        <taxon>Lachnospiraceae</taxon>
        <taxon>Enterocloster</taxon>
    </lineage>
</organism>
<keyword evidence="1" id="KW-0812">Transmembrane</keyword>
<reference evidence="2" key="1">
    <citation type="journal article" date="2021" name="PeerJ">
        <title>Extensive microbial diversity within the chicken gut microbiome revealed by metagenomics and culture.</title>
        <authorList>
            <person name="Gilroy R."/>
            <person name="Ravi A."/>
            <person name="Getino M."/>
            <person name="Pursley I."/>
            <person name="Horton D.L."/>
            <person name="Alikhan N.F."/>
            <person name="Baker D."/>
            <person name="Gharbi K."/>
            <person name="Hall N."/>
            <person name="Watson M."/>
            <person name="Adriaenssens E.M."/>
            <person name="Foster-Nyarko E."/>
            <person name="Jarju S."/>
            <person name="Secka A."/>
            <person name="Antonio M."/>
            <person name="Oren A."/>
            <person name="Chaudhuri R.R."/>
            <person name="La Ragione R."/>
            <person name="Hildebrand F."/>
            <person name="Pallen M.J."/>
        </authorList>
    </citation>
    <scope>NUCLEOTIDE SEQUENCE</scope>
    <source>
        <strain evidence="2">CHK180-15479</strain>
    </source>
</reference>
<name>A0A9D2MZ93_9FIRM</name>
<evidence type="ECO:0000313" key="2">
    <source>
        <dbReference type="EMBL" id="HJC05206.1"/>
    </source>
</evidence>
<gene>
    <name evidence="2" type="ORF">H9704_03495</name>
</gene>
<proteinExistence type="predicted"/>
<evidence type="ECO:0000256" key="1">
    <source>
        <dbReference type="SAM" id="Phobius"/>
    </source>
</evidence>
<comment type="caution">
    <text evidence="2">The sequence shown here is derived from an EMBL/GenBank/DDBJ whole genome shotgun (WGS) entry which is preliminary data.</text>
</comment>
<accession>A0A9D2MZ93</accession>
<dbReference type="EMBL" id="DWWT01000014">
    <property type="protein sequence ID" value="HJC05206.1"/>
    <property type="molecule type" value="Genomic_DNA"/>
</dbReference>
<keyword evidence="1" id="KW-1133">Transmembrane helix</keyword>
<evidence type="ECO:0000313" key="3">
    <source>
        <dbReference type="Proteomes" id="UP000823910"/>
    </source>
</evidence>